<accession>A0A1J1HX02</accession>
<dbReference type="EMBL" id="CVRI01000021">
    <property type="protein sequence ID" value="CRK91884.1"/>
    <property type="molecule type" value="Genomic_DNA"/>
</dbReference>
<dbReference type="AlphaFoldDB" id="A0A1J1HX02"/>
<evidence type="ECO:0000313" key="1">
    <source>
        <dbReference type="EMBL" id="CRK91884.1"/>
    </source>
</evidence>
<reference evidence="1 2" key="1">
    <citation type="submission" date="2015-04" db="EMBL/GenBank/DDBJ databases">
        <authorList>
            <person name="Syromyatnikov M.Y."/>
            <person name="Popov V.N."/>
        </authorList>
    </citation>
    <scope>NUCLEOTIDE SEQUENCE [LARGE SCALE GENOMIC DNA]</scope>
</reference>
<gene>
    <name evidence="1" type="ORF">CLUMA_CG005504</name>
</gene>
<dbReference type="Proteomes" id="UP000183832">
    <property type="component" value="Unassembled WGS sequence"/>
</dbReference>
<sequence length="149" mass="17257">MMTSQFRWYLKLGLYITTYISSFGFWPHPDGFRIIYNQWSDFDPIKEKLLPKFNGGNAICELSKSSAQCKIVTRREFDPFALNHANSSLQLERNVQCSVQAYMNRTENKIDVGKGQNKLITINGCETYLEFIKESHQKDILKLRSSCAT</sequence>
<keyword evidence="2" id="KW-1185">Reference proteome</keyword>
<evidence type="ECO:0000313" key="2">
    <source>
        <dbReference type="Proteomes" id="UP000183832"/>
    </source>
</evidence>
<protein>
    <submittedName>
        <fullName evidence="1">CLUMA_CG005504, isoform A</fullName>
    </submittedName>
</protein>
<organism evidence="1 2">
    <name type="scientific">Clunio marinus</name>
    <dbReference type="NCBI Taxonomy" id="568069"/>
    <lineage>
        <taxon>Eukaryota</taxon>
        <taxon>Metazoa</taxon>
        <taxon>Ecdysozoa</taxon>
        <taxon>Arthropoda</taxon>
        <taxon>Hexapoda</taxon>
        <taxon>Insecta</taxon>
        <taxon>Pterygota</taxon>
        <taxon>Neoptera</taxon>
        <taxon>Endopterygota</taxon>
        <taxon>Diptera</taxon>
        <taxon>Nematocera</taxon>
        <taxon>Chironomoidea</taxon>
        <taxon>Chironomidae</taxon>
        <taxon>Clunio</taxon>
    </lineage>
</organism>
<name>A0A1J1HX02_9DIPT</name>
<proteinExistence type="predicted"/>